<evidence type="ECO:0000313" key="3">
    <source>
        <dbReference type="EMBL" id="GBM33503.1"/>
    </source>
</evidence>
<dbReference type="Proteomes" id="UP000499080">
    <property type="component" value="Unassembled WGS sequence"/>
</dbReference>
<dbReference type="InterPro" id="IPR043128">
    <property type="entry name" value="Rev_trsase/Diguanyl_cyclase"/>
</dbReference>
<dbReference type="PROSITE" id="PS50994">
    <property type="entry name" value="INTEGRASE"/>
    <property type="match status" value="1"/>
</dbReference>
<evidence type="ECO:0000313" key="4">
    <source>
        <dbReference type="EMBL" id="GBM33538.1"/>
    </source>
</evidence>
<sequence>MTDNAEQIELLKRKRTTLRSSVTKLINKIEAKLKKTDITEENDIELYIETLNDKFESLKLTDSNLEKILSLKDIDKELESAEEYREKIVTCRFKAIKYIRNLNQSKNIHEPPNPPTHSTHESDMNHQTLNVKLPKITIPKFSGIINEWLTFWNSYETSIHSNKFLDDVSKFNYLKAHLSGTALETIGGFSISSENYAKAVTLLEQRFGRKETLVNTHMSQLLEIPPLKRSNDVKSFRQLFDKIQIHIRSLESLGIKSDTFSTLLSPVILKSLTSDLVFEFNKEFGDKYSLSDLLDFLNRQLIAKEKTELCLAKEKPLLIQHVNHSNWPRAKVKAQNEGTRNPTANELFVYDNTSKSNLCLFCDEASHSSINCAYGRGLPIEKRKSILIKKGSCFRCIKPGHVSSLCRARLKCTKCGKRHLDIMCYGENKRSDNEKPESKEVTENTTLANNSCSREVYLQTLIAYIKENNLKHFIRVIIDMGSQRSYISKFTARKMKLKGVGEECVNHGLFGGIEHAETHQRYRINLSNVDGSYNFELDVLDEQKICASLPKMNDAHCLNQLKDMGILISDVAINERSCLYEKNPGEIHLLIGADYAGKLLTGNIKHLSGSLVAVQTLLGWTVMGKSDIINTNKSSSLLVLSLHVNNAKISDLWNLDSLGIKEDSAKHTKTETQELALEHFRETVSRDSTGRYKVNLPWLDGHPPLRDNKELAQKRLKCTVKSLKSKNRLNEYQEVFNQWENEGIIEQINPDKINPEGLGIHYLPHRAVFKDNSTTKVRPVFDGSAKARNSVSINECIEKGPNLIEMIPAILNRFRWGKIGVISDIKQAFLQIALNESDRDVLRFMWWKDGDPQNIVTYRHCRVVFGISCSSFLLAAVLNHVLDQVEEPLGSLAVKLKDSLYVDNCVASVDSVSELEHFRTETQRILKTAKFDLRGWKNNFLPEIEETIQDSSGAVEEKEVSVLGLTWDREEDTLSCEMIRTEIEGEPITKRKILSVAHQLFDPIGFTCPITLIPKLLLQECWKLGISWDSKLPEDVINKFKKWKDELHELKFLKIPRRLSNLDLNESSLTLHTFCDASKLAYATCIFLRAEKEGNVTCQLIQARSRIAPLKGISIPRMELLACNIGARLANSVKKDLNLVDIESFFWSDSMDALHWIKKEGPWMTFVSNRVNEIRRLSEAYEWKFVPGTQNPADLPSRGCSVKTLLKKQWYEGPPWLRDSRDKWPDFELSPNDNIIYAEKKKTVVSSLNKKNDDFYNNISSYKKIIRITGWMYRFYENSKGFNKKSGELSEEEIKRAELKILKKIQEDSFHNENTQRLKPLATFTDADGILRVKTKLTMREEDDNFKVPIVLPSDHHVVKSLILYKHQELGHPGVQSLMVALRENYWILKSRRTIKKIIKTCIICKRFSVKQPEIPEGTLPEDRVKNASIFEVIGVDVAGPLIIKESKKVWILIITCAVHRAVHLELLMSLSTDNFILALRRFIARRGRPSIIYSDNGTNFIGMDNSLKTIKLRRLETSFTPITWKFIPPAAPWWGGFWERLIGLLKRILRKVLGRTSLNYQEMETVLCDCESQLNSRPLTYVSDDPDDLYPLTPDLFLKDIRNSVTADLDKIRSADKKEPNKRLIYRKRLMSDLRIRFRNEYLSQLLQRSTIRTQVYKPKIGDIVLLWKENLKRIHWPLGRILSIYASKDGIVRRARIKTKSGILIRPIRKMCPLELDGESLITNEDEVPDTPGDPETQDVPESNTVTTRAGRQARPPSRYRP</sequence>
<proteinExistence type="predicted"/>
<evidence type="ECO:0000259" key="2">
    <source>
        <dbReference type="PROSITE" id="PS50994"/>
    </source>
</evidence>
<evidence type="ECO:0000313" key="5">
    <source>
        <dbReference type="Proteomes" id="UP000499080"/>
    </source>
</evidence>
<dbReference type="OrthoDB" id="6433571at2759"/>
<dbReference type="EMBL" id="BGPR01094120">
    <property type="protein sequence ID" value="GBM33538.1"/>
    <property type="molecule type" value="Genomic_DNA"/>
</dbReference>
<dbReference type="SUPFAM" id="SSF53098">
    <property type="entry name" value="Ribonuclease H-like"/>
    <property type="match status" value="1"/>
</dbReference>
<dbReference type="GO" id="GO:0042575">
    <property type="term" value="C:DNA polymerase complex"/>
    <property type="evidence" value="ECO:0007669"/>
    <property type="project" value="UniProtKB-ARBA"/>
</dbReference>
<dbReference type="Gene3D" id="3.10.10.10">
    <property type="entry name" value="HIV Type 1 Reverse Transcriptase, subunit A, domain 1"/>
    <property type="match status" value="1"/>
</dbReference>
<dbReference type="EMBL" id="BGPR01094110">
    <property type="protein sequence ID" value="GBM33503.1"/>
    <property type="molecule type" value="Genomic_DNA"/>
</dbReference>
<keyword evidence="5" id="KW-1185">Reference proteome</keyword>
<dbReference type="GO" id="GO:0015074">
    <property type="term" value="P:DNA integration"/>
    <property type="evidence" value="ECO:0007669"/>
    <property type="project" value="InterPro"/>
</dbReference>
<dbReference type="PANTHER" id="PTHR47331">
    <property type="entry name" value="PHD-TYPE DOMAIN-CONTAINING PROTEIN"/>
    <property type="match status" value="1"/>
</dbReference>
<dbReference type="InterPro" id="IPR005312">
    <property type="entry name" value="DUF1759"/>
</dbReference>
<dbReference type="InterPro" id="IPR001584">
    <property type="entry name" value="Integrase_cat-core"/>
</dbReference>
<name>A0A4Y2EWD0_ARAVE</name>
<feature type="region of interest" description="Disordered" evidence="1">
    <location>
        <begin position="104"/>
        <end position="123"/>
    </location>
</feature>
<comment type="caution">
    <text evidence="3">The sequence shown here is derived from an EMBL/GenBank/DDBJ whole genome shotgun (WGS) entry which is preliminary data.</text>
</comment>
<gene>
    <name evidence="3" type="ORF">AVEN_113672_1</name>
    <name evidence="4" type="ORF">AVEN_201851_1</name>
</gene>
<dbReference type="Pfam" id="PF00078">
    <property type="entry name" value="RVT_1"/>
    <property type="match status" value="1"/>
</dbReference>
<dbReference type="Gene3D" id="1.10.340.70">
    <property type="match status" value="1"/>
</dbReference>
<evidence type="ECO:0000256" key="1">
    <source>
        <dbReference type="SAM" id="MobiDB-lite"/>
    </source>
</evidence>
<feature type="domain" description="Integrase catalytic" evidence="2">
    <location>
        <begin position="1417"/>
        <end position="1603"/>
    </location>
</feature>
<dbReference type="InterPro" id="IPR043502">
    <property type="entry name" value="DNA/RNA_pol_sf"/>
</dbReference>
<accession>A0A4Y2EWD0</accession>
<dbReference type="InterPro" id="IPR036397">
    <property type="entry name" value="RNaseH_sf"/>
</dbReference>
<organism evidence="3 5">
    <name type="scientific">Araneus ventricosus</name>
    <name type="common">Orbweaver spider</name>
    <name type="synonym">Epeira ventricosa</name>
    <dbReference type="NCBI Taxonomy" id="182803"/>
    <lineage>
        <taxon>Eukaryota</taxon>
        <taxon>Metazoa</taxon>
        <taxon>Ecdysozoa</taxon>
        <taxon>Arthropoda</taxon>
        <taxon>Chelicerata</taxon>
        <taxon>Arachnida</taxon>
        <taxon>Araneae</taxon>
        <taxon>Araneomorphae</taxon>
        <taxon>Entelegynae</taxon>
        <taxon>Araneoidea</taxon>
        <taxon>Araneidae</taxon>
        <taxon>Araneus</taxon>
    </lineage>
</organism>
<feature type="compositionally biased region" description="Polar residues" evidence="1">
    <location>
        <begin position="1742"/>
        <end position="1752"/>
    </location>
</feature>
<dbReference type="SUPFAM" id="SSF56672">
    <property type="entry name" value="DNA/RNA polymerases"/>
    <property type="match status" value="1"/>
</dbReference>
<dbReference type="Pfam" id="PF05380">
    <property type="entry name" value="Peptidase_A17"/>
    <property type="match status" value="1"/>
</dbReference>
<dbReference type="InterPro" id="IPR008042">
    <property type="entry name" value="Retrotrans_Pao"/>
</dbReference>
<dbReference type="InterPro" id="IPR000477">
    <property type="entry name" value="RT_dom"/>
</dbReference>
<dbReference type="PANTHER" id="PTHR47331:SF1">
    <property type="entry name" value="GAG-LIKE PROTEIN"/>
    <property type="match status" value="1"/>
</dbReference>
<dbReference type="Pfam" id="PF03564">
    <property type="entry name" value="DUF1759"/>
    <property type="match status" value="1"/>
</dbReference>
<protein>
    <recommendedName>
        <fullName evidence="2">Integrase catalytic domain-containing protein</fullName>
    </recommendedName>
</protein>
<dbReference type="Gene3D" id="3.30.420.10">
    <property type="entry name" value="Ribonuclease H-like superfamily/Ribonuclease H"/>
    <property type="match status" value="1"/>
</dbReference>
<reference evidence="3 5" key="1">
    <citation type="journal article" date="2019" name="Sci. Rep.">
        <title>Orb-weaving spider Araneus ventricosus genome elucidates the spidroin gene catalogue.</title>
        <authorList>
            <person name="Kono N."/>
            <person name="Nakamura H."/>
            <person name="Ohtoshi R."/>
            <person name="Moran D.A.P."/>
            <person name="Shinohara A."/>
            <person name="Yoshida Y."/>
            <person name="Fujiwara M."/>
            <person name="Mori M."/>
            <person name="Tomita M."/>
            <person name="Arakawa K."/>
        </authorList>
    </citation>
    <scope>NUCLEOTIDE SEQUENCE [LARGE SCALE GENOMIC DNA]</scope>
</reference>
<dbReference type="GO" id="GO:0071897">
    <property type="term" value="P:DNA biosynthetic process"/>
    <property type="evidence" value="ECO:0007669"/>
    <property type="project" value="UniProtKB-ARBA"/>
</dbReference>
<dbReference type="Gene3D" id="3.30.70.270">
    <property type="match status" value="1"/>
</dbReference>
<dbReference type="GO" id="GO:0003676">
    <property type="term" value="F:nucleic acid binding"/>
    <property type="evidence" value="ECO:0007669"/>
    <property type="project" value="InterPro"/>
</dbReference>
<dbReference type="InterPro" id="IPR041588">
    <property type="entry name" value="Integrase_H2C2"/>
</dbReference>
<dbReference type="InterPro" id="IPR012337">
    <property type="entry name" value="RNaseH-like_sf"/>
</dbReference>
<feature type="region of interest" description="Disordered" evidence="1">
    <location>
        <begin position="1725"/>
        <end position="1764"/>
    </location>
</feature>
<dbReference type="InterPro" id="IPR040676">
    <property type="entry name" value="DUF5641"/>
</dbReference>
<dbReference type="Pfam" id="PF17921">
    <property type="entry name" value="Integrase_H2C2"/>
    <property type="match status" value="1"/>
</dbReference>
<dbReference type="Pfam" id="PF18701">
    <property type="entry name" value="DUF5641"/>
    <property type="match status" value="1"/>
</dbReference>